<dbReference type="InterPro" id="IPR009006">
    <property type="entry name" value="Ala_racemase/Decarboxylase_C"/>
</dbReference>
<reference evidence="1" key="2">
    <citation type="journal article" date="2021" name="PeerJ">
        <title>Extensive microbial diversity within the chicken gut microbiome revealed by metagenomics and culture.</title>
        <authorList>
            <person name="Gilroy R."/>
            <person name="Ravi A."/>
            <person name="Getino M."/>
            <person name="Pursley I."/>
            <person name="Horton D.L."/>
            <person name="Alikhan N.F."/>
            <person name="Baker D."/>
            <person name="Gharbi K."/>
            <person name="Hall N."/>
            <person name="Watson M."/>
            <person name="Adriaenssens E.M."/>
            <person name="Foster-Nyarko E."/>
            <person name="Jarju S."/>
            <person name="Secka A."/>
            <person name="Antonio M."/>
            <person name="Oren A."/>
            <person name="Chaudhuri R.R."/>
            <person name="La Ragione R."/>
            <person name="Hildebrand F."/>
            <person name="Pallen M.J."/>
        </authorList>
    </citation>
    <scope>NUCLEOTIDE SEQUENCE</scope>
    <source>
        <strain evidence="1">ChiGjej2B2-16831</strain>
    </source>
</reference>
<sequence length="56" mass="6747">MKRLPFDKAQIECICEEFPTPFHIYDAQGIRENVRRLRRAFAWNPGFREYFAVKAL</sequence>
<dbReference type="SUPFAM" id="SSF51419">
    <property type="entry name" value="PLP-binding barrel"/>
    <property type="match status" value="1"/>
</dbReference>
<dbReference type="Gene3D" id="3.20.20.10">
    <property type="entry name" value="Alanine racemase"/>
    <property type="match status" value="1"/>
</dbReference>
<gene>
    <name evidence="1" type="ORF">IAD24_01940</name>
</gene>
<reference evidence="1" key="1">
    <citation type="submission" date="2020-10" db="EMBL/GenBank/DDBJ databases">
        <authorList>
            <person name="Gilroy R."/>
        </authorList>
    </citation>
    <scope>NUCLEOTIDE SEQUENCE</scope>
    <source>
        <strain evidence="1">ChiGjej2B2-16831</strain>
    </source>
</reference>
<accession>A0A9D1ST58</accession>
<organism evidence="1 2">
    <name type="scientific">Candidatus Aphodomorpha intestinavium</name>
    <dbReference type="NCBI Taxonomy" id="2840672"/>
    <lineage>
        <taxon>Bacteria</taxon>
        <taxon>Bacillati</taxon>
        <taxon>Bacillota</taxon>
        <taxon>Clostridia</taxon>
        <taxon>Eubacteriales</taxon>
        <taxon>Candidatus Aphodomorpha</taxon>
    </lineage>
</organism>
<dbReference type="GO" id="GO:0003824">
    <property type="term" value="F:catalytic activity"/>
    <property type="evidence" value="ECO:0007669"/>
    <property type="project" value="InterPro"/>
</dbReference>
<dbReference type="Proteomes" id="UP000824128">
    <property type="component" value="Unassembled WGS sequence"/>
</dbReference>
<dbReference type="InterPro" id="IPR029066">
    <property type="entry name" value="PLP-binding_barrel"/>
</dbReference>
<dbReference type="Gene3D" id="2.40.37.10">
    <property type="entry name" value="Lyase, Ornithine Decarboxylase, Chain A, domain 1"/>
    <property type="match status" value="1"/>
</dbReference>
<evidence type="ECO:0000313" key="2">
    <source>
        <dbReference type="Proteomes" id="UP000824128"/>
    </source>
</evidence>
<proteinExistence type="predicted"/>
<name>A0A9D1ST58_9FIRM</name>
<dbReference type="AlphaFoldDB" id="A0A9D1ST58"/>
<comment type="caution">
    <text evidence="1">The sequence shown here is derived from an EMBL/GenBank/DDBJ whole genome shotgun (WGS) entry which is preliminary data.</text>
</comment>
<protein>
    <submittedName>
        <fullName evidence="1">Diaminopimelate decarboxylase</fullName>
    </submittedName>
</protein>
<dbReference type="EMBL" id="DVNZ01000061">
    <property type="protein sequence ID" value="HIU93897.1"/>
    <property type="molecule type" value="Genomic_DNA"/>
</dbReference>
<evidence type="ECO:0000313" key="1">
    <source>
        <dbReference type="EMBL" id="HIU93897.1"/>
    </source>
</evidence>
<feature type="non-terminal residue" evidence="1">
    <location>
        <position position="56"/>
    </location>
</feature>